<dbReference type="Proteomes" id="UP000286134">
    <property type="component" value="Unassembled WGS sequence"/>
</dbReference>
<reference evidence="1 2" key="1">
    <citation type="journal article" date="2018" name="BMC Genomics">
        <title>Comparative genome analyses reveal sequence features reflecting distinct modes of host-adaptation between dicot and monocot powdery mildew.</title>
        <authorList>
            <person name="Wu Y."/>
            <person name="Ma X."/>
            <person name="Pan Z."/>
            <person name="Kale S.D."/>
            <person name="Song Y."/>
            <person name="King H."/>
            <person name="Zhang Q."/>
            <person name="Presley C."/>
            <person name="Deng X."/>
            <person name="Wei C.I."/>
            <person name="Xiao S."/>
        </authorList>
    </citation>
    <scope>NUCLEOTIDE SEQUENCE [LARGE SCALE GENOMIC DNA]</scope>
    <source>
        <strain evidence="1">UMSG2</strain>
    </source>
</reference>
<dbReference type="AlphaFoldDB" id="A0A420HT89"/>
<accession>A0A420HT89</accession>
<evidence type="ECO:0000313" key="2">
    <source>
        <dbReference type="Proteomes" id="UP000286134"/>
    </source>
</evidence>
<gene>
    <name evidence="1" type="ORF">OnM2_048070</name>
</gene>
<keyword evidence="2" id="KW-1185">Reference proteome</keyword>
<organism evidence="1 2">
    <name type="scientific">Erysiphe neolycopersici</name>
    <dbReference type="NCBI Taxonomy" id="212602"/>
    <lineage>
        <taxon>Eukaryota</taxon>
        <taxon>Fungi</taxon>
        <taxon>Dikarya</taxon>
        <taxon>Ascomycota</taxon>
        <taxon>Pezizomycotina</taxon>
        <taxon>Leotiomycetes</taxon>
        <taxon>Erysiphales</taxon>
        <taxon>Erysiphaceae</taxon>
        <taxon>Erysiphe</taxon>
    </lineage>
</organism>
<comment type="caution">
    <text evidence="1">The sequence shown here is derived from an EMBL/GenBank/DDBJ whole genome shotgun (WGS) entry which is preliminary data.</text>
</comment>
<sequence>MEKELSRVQRGMPNLNSKDSIRGRIISASVQVPELQNCLTHPAATSEGVYTDIRAAIGQMNLTNPFENYMQDIGVDRINFTNRRYIEANHAPYRNNKFGNSIWKSKDGQGQYPDKTLWIITRQ</sequence>
<protein>
    <submittedName>
        <fullName evidence="1">Uncharacterized protein</fullName>
    </submittedName>
</protein>
<proteinExistence type="predicted"/>
<dbReference type="EMBL" id="MCFK01004896">
    <property type="protein sequence ID" value="RKF60658.1"/>
    <property type="molecule type" value="Genomic_DNA"/>
</dbReference>
<evidence type="ECO:0000313" key="1">
    <source>
        <dbReference type="EMBL" id="RKF60658.1"/>
    </source>
</evidence>
<name>A0A420HT89_9PEZI</name>